<dbReference type="SUPFAM" id="SSF51658">
    <property type="entry name" value="Xylose isomerase-like"/>
    <property type="match status" value="1"/>
</dbReference>
<keyword evidence="1" id="KW-0413">Isomerase</keyword>
<dbReference type="Proteomes" id="UP000318833">
    <property type="component" value="Unassembled WGS sequence"/>
</dbReference>
<comment type="caution">
    <text evidence="3">The sequence shown here is derived from an EMBL/GenBank/DDBJ whole genome shotgun (WGS) entry which is preliminary data.</text>
</comment>
<evidence type="ECO:0000313" key="4">
    <source>
        <dbReference type="Proteomes" id="UP000318833"/>
    </source>
</evidence>
<name>A0A554VMY0_9FLAO</name>
<protein>
    <submittedName>
        <fullName evidence="3">TIM barrel protein</fullName>
    </submittedName>
</protein>
<evidence type="ECO:0000313" key="3">
    <source>
        <dbReference type="EMBL" id="TSE09662.1"/>
    </source>
</evidence>
<evidence type="ECO:0000256" key="1">
    <source>
        <dbReference type="ARBA" id="ARBA00023235"/>
    </source>
</evidence>
<dbReference type="EMBL" id="VLNR01000012">
    <property type="protein sequence ID" value="TSE09662.1"/>
    <property type="molecule type" value="Genomic_DNA"/>
</dbReference>
<gene>
    <name evidence="3" type="ORF">FOF46_08100</name>
</gene>
<feature type="domain" description="Xylose isomerase-like TIM barrel" evidence="2">
    <location>
        <begin position="86"/>
        <end position="277"/>
    </location>
</feature>
<dbReference type="InterPro" id="IPR050417">
    <property type="entry name" value="Sugar_Epim/Isomerase"/>
</dbReference>
<keyword evidence="4" id="KW-1185">Reference proteome</keyword>
<evidence type="ECO:0000259" key="2">
    <source>
        <dbReference type="Pfam" id="PF01261"/>
    </source>
</evidence>
<dbReference type="Gene3D" id="3.20.20.150">
    <property type="entry name" value="Divalent-metal-dependent TIM barrel enzymes"/>
    <property type="match status" value="1"/>
</dbReference>
<dbReference type="InterPro" id="IPR036237">
    <property type="entry name" value="Xyl_isomerase-like_sf"/>
</dbReference>
<sequence length="297" mass="33229">MARDKINRRQAVKNISLSIGAIGLSGSIVANCVEDQKTNIQEDLKGNINHSACRWCYQDIPLQEFARKGKEMGLKAIDLLKPDEWKIVREAGLECSLATDTFASITDGFNDPKNHEALQKQYLTLISEASNAGIKQVIVFSGNRNGISDEEGWEQCAKGLDVLVKHAEKNNVTLIMELLNSKVDHKDYQCDLTPWGVGLVDKIGSSNFKLLYDIYHMQIMEGDIIATIRKYTEYIAHYHTGGVPGRHEINRSQELNYPAIMQAVLTTGFKGYVAQEFIPTYDDKLSALQEGIMICDV</sequence>
<proteinExistence type="predicted"/>
<dbReference type="RefSeq" id="WP_143916106.1">
    <property type="nucleotide sequence ID" value="NZ_CANMIK010000012.1"/>
</dbReference>
<dbReference type="InterPro" id="IPR013022">
    <property type="entry name" value="Xyl_isomerase-like_TIM-brl"/>
</dbReference>
<reference evidence="3 4" key="1">
    <citation type="submission" date="2019-07" db="EMBL/GenBank/DDBJ databases">
        <title>The draft genome sequence of Aquimarina algiphila M91.</title>
        <authorList>
            <person name="Meng X."/>
        </authorList>
    </citation>
    <scope>NUCLEOTIDE SEQUENCE [LARGE SCALE GENOMIC DNA]</scope>
    <source>
        <strain evidence="3 4">M91</strain>
    </source>
</reference>
<dbReference type="Pfam" id="PF01261">
    <property type="entry name" value="AP_endonuc_2"/>
    <property type="match status" value="1"/>
</dbReference>
<dbReference type="OrthoDB" id="9786584at2"/>
<dbReference type="PANTHER" id="PTHR43489">
    <property type="entry name" value="ISOMERASE"/>
    <property type="match status" value="1"/>
</dbReference>
<dbReference type="PANTHER" id="PTHR43489:SF3">
    <property type="entry name" value="XYLOSE ISOMERASE DOMAIN PROTEIN TIM BARREL"/>
    <property type="match status" value="1"/>
</dbReference>
<dbReference type="AlphaFoldDB" id="A0A554VMY0"/>
<organism evidence="3 4">
    <name type="scientific">Aquimarina algiphila</name>
    <dbReference type="NCBI Taxonomy" id="2047982"/>
    <lineage>
        <taxon>Bacteria</taxon>
        <taxon>Pseudomonadati</taxon>
        <taxon>Bacteroidota</taxon>
        <taxon>Flavobacteriia</taxon>
        <taxon>Flavobacteriales</taxon>
        <taxon>Flavobacteriaceae</taxon>
        <taxon>Aquimarina</taxon>
    </lineage>
</organism>
<accession>A0A554VMY0</accession>
<dbReference type="GO" id="GO:0016853">
    <property type="term" value="F:isomerase activity"/>
    <property type="evidence" value="ECO:0007669"/>
    <property type="project" value="UniProtKB-KW"/>
</dbReference>